<dbReference type="InterPro" id="IPR001173">
    <property type="entry name" value="Glyco_trans_2-like"/>
</dbReference>
<keyword evidence="4" id="KW-1185">Reference proteome</keyword>
<dbReference type="EMBL" id="RXOF01000009">
    <property type="protein sequence ID" value="RTQ48488.1"/>
    <property type="molecule type" value="Genomic_DNA"/>
</dbReference>
<name>A0A3S0K457_9BACT</name>
<dbReference type="PANTHER" id="PTHR43646:SF3">
    <property type="entry name" value="SLR1566 PROTEIN"/>
    <property type="match status" value="1"/>
</dbReference>
<keyword evidence="1" id="KW-0812">Transmembrane</keyword>
<accession>A0A3S0K457</accession>
<keyword evidence="1" id="KW-0472">Membrane</keyword>
<feature type="transmembrane region" description="Helical" evidence="1">
    <location>
        <begin position="6"/>
        <end position="23"/>
    </location>
</feature>
<keyword evidence="1" id="KW-1133">Transmembrane helix</keyword>
<dbReference type="SUPFAM" id="SSF53448">
    <property type="entry name" value="Nucleotide-diphospho-sugar transferases"/>
    <property type="match status" value="1"/>
</dbReference>
<dbReference type="OrthoDB" id="9800276at2"/>
<organism evidence="3 4">
    <name type="scientific">Hymenobacter gummosus</name>
    <dbReference type="NCBI Taxonomy" id="1776032"/>
    <lineage>
        <taxon>Bacteria</taxon>
        <taxon>Pseudomonadati</taxon>
        <taxon>Bacteroidota</taxon>
        <taxon>Cytophagia</taxon>
        <taxon>Cytophagales</taxon>
        <taxon>Hymenobacteraceae</taxon>
        <taxon>Hymenobacter</taxon>
    </lineage>
</organism>
<dbReference type="InterPro" id="IPR029044">
    <property type="entry name" value="Nucleotide-diphossugar_trans"/>
</dbReference>
<evidence type="ECO:0000313" key="3">
    <source>
        <dbReference type="EMBL" id="RTQ48488.1"/>
    </source>
</evidence>
<dbReference type="AlphaFoldDB" id="A0A3S0K457"/>
<dbReference type="PANTHER" id="PTHR43646">
    <property type="entry name" value="GLYCOSYLTRANSFERASE"/>
    <property type="match status" value="1"/>
</dbReference>
<protein>
    <submittedName>
        <fullName evidence="3">Glycosyltransferase</fullName>
    </submittedName>
</protein>
<evidence type="ECO:0000313" key="4">
    <source>
        <dbReference type="Proteomes" id="UP000282184"/>
    </source>
</evidence>
<keyword evidence="3" id="KW-0808">Transferase</keyword>
<dbReference type="Proteomes" id="UP000282184">
    <property type="component" value="Unassembled WGS sequence"/>
</dbReference>
<dbReference type="GO" id="GO:0016740">
    <property type="term" value="F:transferase activity"/>
    <property type="evidence" value="ECO:0007669"/>
    <property type="project" value="UniProtKB-KW"/>
</dbReference>
<evidence type="ECO:0000259" key="2">
    <source>
        <dbReference type="Pfam" id="PF00535"/>
    </source>
</evidence>
<dbReference type="Pfam" id="PF00535">
    <property type="entry name" value="Glycos_transf_2"/>
    <property type="match status" value="1"/>
</dbReference>
<dbReference type="RefSeq" id="WP_126694194.1">
    <property type="nucleotide sequence ID" value="NZ_RXOF01000009.1"/>
</dbReference>
<proteinExistence type="predicted"/>
<feature type="transmembrane region" description="Helical" evidence="1">
    <location>
        <begin position="331"/>
        <end position="354"/>
    </location>
</feature>
<reference evidence="3 4" key="1">
    <citation type="submission" date="2018-12" db="EMBL/GenBank/DDBJ databases">
        <title>Hymenobacter gummosus sp. nov., isolated from a spring.</title>
        <authorList>
            <person name="Nie L."/>
        </authorList>
    </citation>
    <scope>NUCLEOTIDE SEQUENCE [LARGE SCALE GENOMIC DNA]</scope>
    <source>
        <strain evidence="3 4">KCTC 52166</strain>
    </source>
</reference>
<sequence length="370" mass="41467">MLPVHGFFVLFFAVCGALLLRLLTHWRRPRPARARPRVSILLPARNEAQHIERCLRSLAALSYPPELLEILIGDDHSTDDTAAVVRRFIADKPQFRLVSIGAPVGLARGKSNAIAQLTRQATADYFLLTDADMALAPDWVQHMLGAAEIDRPGSRVGVVTGATTATGGVFGRLQGLDWLFGLSVIRLLSDAGLPVTAVGNNMLITRRAYDAIGGYEALAFQITEDLQLFSCVVGAGWDYRNLWHRAVLGVSMPQPTVHCLLEQRKRWMRGTGRLPWFLSGLFGLYGLFYVVLFFPPLMSWPFTPLVLGLKVLLQTLFLHRSLRQVGRREPLWLLLLYEPYLALMSVLVIGYTLLPGHISWKERRYAWAEV</sequence>
<feature type="domain" description="Glycosyltransferase 2-like" evidence="2">
    <location>
        <begin position="39"/>
        <end position="212"/>
    </location>
</feature>
<comment type="caution">
    <text evidence="3">The sequence shown here is derived from an EMBL/GenBank/DDBJ whole genome shotgun (WGS) entry which is preliminary data.</text>
</comment>
<dbReference type="Gene3D" id="3.90.550.10">
    <property type="entry name" value="Spore Coat Polysaccharide Biosynthesis Protein SpsA, Chain A"/>
    <property type="match status" value="1"/>
</dbReference>
<evidence type="ECO:0000256" key="1">
    <source>
        <dbReference type="SAM" id="Phobius"/>
    </source>
</evidence>
<feature type="transmembrane region" description="Helical" evidence="1">
    <location>
        <begin position="274"/>
        <end position="294"/>
    </location>
</feature>
<gene>
    <name evidence="3" type="ORF">EJV47_16075</name>
</gene>
<feature type="transmembrane region" description="Helical" evidence="1">
    <location>
        <begin position="300"/>
        <end position="319"/>
    </location>
</feature>